<sequence length="187" mass="21205">MSDLFLLDSDIFISSFRTHHPFSYKEFHSFWRWLEKLASEGKVLLLDSVYKEITHKNSKGQIDELGQWAEAIFSERQISHKTDEIGAAYAQVQDYLATCGCYRSASYAQWEPEDKADPWLIAAAKVLHATVVTNEQAVKPTRNQPLKREPKIPDVAEALGVHTMGLREFYDASGGLTHSAYPIQPAF</sequence>
<comment type="caution">
    <text evidence="2">The sequence shown here is derived from an EMBL/GenBank/DDBJ whole genome shotgun (WGS) entry which is preliminary data.</text>
</comment>
<dbReference type="Proteomes" id="UP000494246">
    <property type="component" value="Unassembled WGS sequence"/>
</dbReference>
<evidence type="ECO:0000313" key="3">
    <source>
        <dbReference type="Proteomes" id="UP000494246"/>
    </source>
</evidence>
<dbReference type="EMBL" id="JABNND010000003">
    <property type="protein sequence ID" value="NQX50200.1"/>
    <property type="molecule type" value="Genomic_DNA"/>
</dbReference>
<proteinExistence type="predicted"/>
<dbReference type="Proteomes" id="UP000551316">
    <property type="component" value="Unassembled WGS sequence"/>
</dbReference>
<dbReference type="SUPFAM" id="SSF88723">
    <property type="entry name" value="PIN domain-like"/>
    <property type="match status" value="1"/>
</dbReference>
<protein>
    <submittedName>
        <fullName evidence="1">DUF4411 family protein</fullName>
    </submittedName>
</protein>
<name>A0A1S2VSI5_BIFLI</name>
<dbReference type="Pfam" id="PF14367">
    <property type="entry name" value="DUF4411"/>
    <property type="match status" value="1"/>
</dbReference>
<organism evidence="2 3">
    <name type="scientific">Bifidobacterium longum subsp. infantis</name>
    <dbReference type="NCBI Taxonomy" id="1682"/>
    <lineage>
        <taxon>Bacteria</taxon>
        <taxon>Bacillati</taxon>
        <taxon>Actinomycetota</taxon>
        <taxon>Actinomycetes</taxon>
        <taxon>Bifidobacteriales</taxon>
        <taxon>Bifidobacteriaceae</taxon>
        <taxon>Bifidobacterium</taxon>
    </lineage>
</organism>
<reference evidence="1 4" key="2">
    <citation type="submission" date="2020-05" db="EMBL/GenBank/DDBJ databases">
        <title>Draft Genome Sequence of Bifidobacterium longum subsp. Infantis BI-G201, a Commercialization Strain.</title>
        <authorList>
            <person name="Song J."/>
            <person name="Xu Y."/>
            <person name="Han D."/>
            <person name="Teng Q."/>
            <person name="Jiang D."/>
            <person name="Liu Q."/>
        </authorList>
    </citation>
    <scope>NUCLEOTIDE SEQUENCE [LARGE SCALE GENOMIC DNA]</scope>
    <source>
        <strain evidence="1 4">BI-G201</strain>
    </source>
</reference>
<dbReference type="Gene3D" id="3.40.50.1010">
    <property type="entry name" value="5'-nuclease"/>
    <property type="match status" value="1"/>
</dbReference>
<evidence type="ECO:0000313" key="2">
    <source>
        <dbReference type="EMBL" id="VWQ33164.1"/>
    </source>
</evidence>
<gene>
    <name evidence="2" type="ORF">BIFLH23_00346</name>
    <name evidence="1" type="ORF">HNS28_01535</name>
</gene>
<dbReference type="EMBL" id="CABWKH010000001">
    <property type="protein sequence ID" value="VWQ33164.1"/>
    <property type="molecule type" value="Genomic_DNA"/>
</dbReference>
<evidence type="ECO:0000313" key="4">
    <source>
        <dbReference type="Proteomes" id="UP000551316"/>
    </source>
</evidence>
<evidence type="ECO:0000313" key="1">
    <source>
        <dbReference type="EMBL" id="NQX50200.1"/>
    </source>
</evidence>
<reference evidence="2 3" key="1">
    <citation type="submission" date="2019-10" db="EMBL/GenBank/DDBJ databases">
        <authorList>
            <consortium name="Melissa Lawson"/>
            <person name="O'neill I."/>
        </authorList>
    </citation>
    <scope>NUCLEOTIDE SEQUENCE [LARGE SCALE GENOMIC DNA]</scope>
    <source>
        <strain evidence="2">LH_23</strain>
    </source>
</reference>
<dbReference type="RefSeq" id="WP_050496308.1">
    <property type="nucleotide sequence ID" value="NZ_CABWKH010000001.1"/>
</dbReference>
<dbReference type="InterPro" id="IPR016541">
    <property type="entry name" value="UCP008505"/>
</dbReference>
<dbReference type="AlphaFoldDB" id="A0A1S2VSI5"/>
<dbReference type="InterPro" id="IPR029060">
    <property type="entry name" value="PIN-like_dom_sf"/>
</dbReference>
<accession>A0A1S2VSI5</accession>